<dbReference type="SUPFAM" id="SSF56112">
    <property type="entry name" value="Protein kinase-like (PK-like)"/>
    <property type="match status" value="1"/>
</dbReference>
<feature type="domain" description="Alpha-type protein kinase" evidence="5">
    <location>
        <begin position="1176"/>
        <end position="1394"/>
    </location>
</feature>
<dbReference type="GO" id="GO:0002753">
    <property type="term" value="P:cytoplasmic pattern recognition receptor signaling pathway"/>
    <property type="evidence" value="ECO:0007669"/>
    <property type="project" value="TreeGrafter"/>
</dbReference>
<feature type="compositionally biased region" description="Basic and acidic residues" evidence="4">
    <location>
        <begin position="685"/>
        <end position="695"/>
    </location>
</feature>
<dbReference type="GO" id="GO:0005524">
    <property type="term" value="F:ATP binding"/>
    <property type="evidence" value="ECO:0007669"/>
    <property type="project" value="InterPro"/>
</dbReference>
<gene>
    <name evidence="6" type="ORF">COCON_G00054140</name>
</gene>
<dbReference type="GO" id="GO:0048029">
    <property type="term" value="F:monosaccharide binding"/>
    <property type="evidence" value="ECO:0007669"/>
    <property type="project" value="TreeGrafter"/>
</dbReference>
<feature type="region of interest" description="Disordered" evidence="4">
    <location>
        <begin position="864"/>
        <end position="937"/>
    </location>
</feature>
<name>A0A9Q1DW11_CONCO</name>
<dbReference type="Pfam" id="PF02816">
    <property type="entry name" value="Alpha_kinase"/>
    <property type="match status" value="1"/>
</dbReference>
<keyword evidence="7" id="KW-1185">Reference proteome</keyword>
<keyword evidence="3" id="KW-0418">Kinase</keyword>
<feature type="compositionally biased region" description="Polar residues" evidence="4">
    <location>
        <begin position="886"/>
        <end position="919"/>
    </location>
</feature>
<evidence type="ECO:0000256" key="1">
    <source>
        <dbReference type="ARBA" id="ARBA00022527"/>
    </source>
</evidence>
<dbReference type="Gene3D" id="3.20.200.10">
    <property type="entry name" value="MHCK/EF2 kinase"/>
    <property type="match status" value="1"/>
</dbReference>
<dbReference type="GO" id="GO:0005929">
    <property type="term" value="C:cilium"/>
    <property type="evidence" value="ECO:0007669"/>
    <property type="project" value="TreeGrafter"/>
</dbReference>
<reference evidence="6" key="1">
    <citation type="journal article" date="2023" name="Science">
        <title>Genome structures resolve the early diversification of teleost fishes.</title>
        <authorList>
            <person name="Parey E."/>
            <person name="Louis A."/>
            <person name="Montfort J."/>
            <person name="Bouchez O."/>
            <person name="Roques C."/>
            <person name="Iampietro C."/>
            <person name="Lluch J."/>
            <person name="Castinel A."/>
            <person name="Donnadieu C."/>
            <person name="Desvignes T."/>
            <person name="Floi Bucao C."/>
            <person name="Jouanno E."/>
            <person name="Wen M."/>
            <person name="Mejri S."/>
            <person name="Dirks R."/>
            <person name="Jansen H."/>
            <person name="Henkel C."/>
            <person name="Chen W.J."/>
            <person name="Zahm M."/>
            <person name="Cabau C."/>
            <person name="Klopp C."/>
            <person name="Thompson A.W."/>
            <person name="Robinson-Rechavi M."/>
            <person name="Braasch I."/>
            <person name="Lecointre G."/>
            <person name="Bobe J."/>
            <person name="Postlethwait J.H."/>
            <person name="Berthelot C."/>
            <person name="Roest Crollius H."/>
            <person name="Guiguen Y."/>
        </authorList>
    </citation>
    <scope>NUCLEOTIDE SEQUENCE</scope>
    <source>
        <strain evidence="6">Concon-B</strain>
    </source>
</reference>
<feature type="compositionally biased region" description="Basic and acidic residues" evidence="4">
    <location>
        <begin position="920"/>
        <end position="932"/>
    </location>
</feature>
<dbReference type="SMART" id="SM00811">
    <property type="entry name" value="Alpha_kinase"/>
    <property type="match status" value="1"/>
</dbReference>
<dbReference type="OrthoDB" id="301415at2759"/>
<proteinExistence type="predicted"/>
<feature type="compositionally biased region" description="Basic and acidic residues" evidence="4">
    <location>
        <begin position="513"/>
        <end position="523"/>
    </location>
</feature>
<dbReference type="InterPro" id="IPR043529">
    <property type="entry name" value="ALPK1"/>
</dbReference>
<feature type="region of interest" description="Disordered" evidence="4">
    <location>
        <begin position="759"/>
        <end position="852"/>
    </location>
</feature>
<evidence type="ECO:0000313" key="7">
    <source>
        <dbReference type="Proteomes" id="UP001152803"/>
    </source>
</evidence>
<keyword evidence="1" id="KW-0723">Serine/threonine-protein kinase</keyword>
<sequence>MNNREVVAMLEECRQTAAAGSVEPTDEAKEGFLRCRASLSAELSALLQDAAAMKWPFVPEKWQYKQAVTLEDKTMLKELISRHLPQLLMLLRASLLAGEPLWAASTVFLVDRFLYWVDTSKSLLKIAQALHKHYPTTPIAPQVVIRQARLSLNSGKLQKAEYILSSLINNSGATGCWVYHADSDRVLVQAVSVQVRGQVLQKLGMWIEAAELIWASLIGLHALPEPDRKGIGTSLGLLANILVSMNDTDFQAFIAGQHMDLRLLKERGHRLLAAAEAAKMAVVYSQYDSLYVLSNVVTQGICLLAYSFSPGCGPTEREAILGEAKEAFQIGLLAKREGEVVTSKQDLHLLIKAAYSLTVTHKWLGSARGQVIEASQVCQEVVEKLHAYSAVGGGERDALGAEIMGLVGRVKVVLGVKPFTTSDERSFIPDSYRSAEETPVRFSTDHFSEVMGRFRKHHASVCQAHRMSRSGASRSGVQECSVTCITTMKTATETLDTEGATEKYTHDNWPLGRRPDRQTKGGHVEQQCSNELTEGEETDGATSSEGCGFKGMSKKTSTSCSFRDRPASLIDAGVRSKGRNAVTCAIRKAETRVDQKCLTEVSDEDGENVSSEDPGSLAGYEGESASGYRQSPHASSRGTSALPSSWESISYPDKESKKGPNDTTARVSANDSVTEWVEVGMELQYETKDSNKENMKAGQGSKGCQFNGVDNGRNSSSSLKDPSPFIEPKEIGKDKKSVTRAKQRVAMWVDQQCPTEFSDEEVNSETNSKRLGIKGMDKARTSSCSPRDGPPSVIKPKSLSKWVDPQCPTEFSDEEVNSETNSKGLGIKGMDKARTSSCSPRDGPPSVIKPKSLSKWVDPQCATEFSDEEVDGETSLAGHGFKGMGSTRTASSPLGDSLGSNSSWQKLCLSDTGSPVTSGKDSRRPSDNHTEEEWVNVDCPKAVKDEVLDKAGSSLKDTRRVGSLCDSLSSGSSWQKLSFSDAGSALSSGRGACSSAKQRVDVRVDRQCPTEGSDMEDQRDTGSFPARALKADYHQPEPRQVDPKAETEDYVLGDLSMSAECDEPKDSAAEIGGVGHFAEPKSFRIMGNEEGREGELGKLYLDDYQQPSYNNQSHNRCLGKCTLCSLVPECSPTLTEQDYKALLSGVCHKCLLNRLDVKKTFRLRKHRTAYSALLLKYSKVTDRWTSRETKVFIGDPIGKKGCQRTAFWVQILHQEEVLGSYVGKTYQFEKEIRYHLTDVERQMTAQYYVTEFNKRLYEKSVPAQLFFIPSEVLLILEGDVITDCVTVEPYMLGDFVKLTNNTVYTNQNYEATDYGIAFGHFTYQLSGGKEVVVDLQGWVTDNGKGLTYLTDPQIHSVTGVGSRHGAHGIKQFLENQHGPQCNGICKALSLGLLQ</sequence>
<dbReference type="EMBL" id="JAFJMO010000003">
    <property type="protein sequence ID" value="KAJ8282895.1"/>
    <property type="molecule type" value="Genomic_DNA"/>
</dbReference>
<feature type="region of interest" description="Disordered" evidence="4">
    <location>
        <begin position="600"/>
        <end position="671"/>
    </location>
</feature>
<protein>
    <recommendedName>
        <fullName evidence="5">Alpha-type protein kinase domain-containing protein</fullName>
    </recommendedName>
</protein>
<dbReference type="GO" id="GO:0004674">
    <property type="term" value="F:protein serine/threonine kinase activity"/>
    <property type="evidence" value="ECO:0007669"/>
    <property type="project" value="UniProtKB-KW"/>
</dbReference>
<dbReference type="PANTHER" id="PTHR46747:SF1">
    <property type="entry name" value="ALPHA-PROTEIN KINASE 1"/>
    <property type="match status" value="1"/>
</dbReference>
<feature type="region of interest" description="Disordered" evidence="4">
    <location>
        <begin position="684"/>
        <end position="738"/>
    </location>
</feature>
<feature type="compositionally biased region" description="Polar residues" evidence="4">
    <location>
        <begin position="661"/>
        <end position="671"/>
    </location>
</feature>
<evidence type="ECO:0000313" key="6">
    <source>
        <dbReference type="EMBL" id="KAJ8282895.1"/>
    </source>
</evidence>
<feature type="region of interest" description="Disordered" evidence="4">
    <location>
        <begin position="499"/>
        <end position="561"/>
    </location>
</feature>
<evidence type="ECO:0000256" key="2">
    <source>
        <dbReference type="ARBA" id="ARBA00022679"/>
    </source>
</evidence>
<dbReference type="Proteomes" id="UP001152803">
    <property type="component" value="Unassembled WGS sequence"/>
</dbReference>
<dbReference type="PANTHER" id="PTHR46747">
    <property type="entry name" value="ALPHA-PROTEIN KINASE 1"/>
    <property type="match status" value="1"/>
</dbReference>
<evidence type="ECO:0000259" key="5">
    <source>
        <dbReference type="PROSITE" id="PS51158"/>
    </source>
</evidence>
<evidence type="ECO:0000256" key="3">
    <source>
        <dbReference type="ARBA" id="ARBA00022777"/>
    </source>
</evidence>
<keyword evidence="2" id="KW-0808">Transferase</keyword>
<dbReference type="GO" id="GO:0045087">
    <property type="term" value="P:innate immune response"/>
    <property type="evidence" value="ECO:0007669"/>
    <property type="project" value="TreeGrafter"/>
</dbReference>
<evidence type="ECO:0000256" key="4">
    <source>
        <dbReference type="SAM" id="MobiDB-lite"/>
    </source>
</evidence>
<dbReference type="PROSITE" id="PS51158">
    <property type="entry name" value="ALPHA_KINASE"/>
    <property type="match status" value="1"/>
</dbReference>
<organism evidence="6 7">
    <name type="scientific">Conger conger</name>
    <name type="common">Conger eel</name>
    <name type="synonym">Muraena conger</name>
    <dbReference type="NCBI Taxonomy" id="82655"/>
    <lineage>
        <taxon>Eukaryota</taxon>
        <taxon>Metazoa</taxon>
        <taxon>Chordata</taxon>
        <taxon>Craniata</taxon>
        <taxon>Vertebrata</taxon>
        <taxon>Euteleostomi</taxon>
        <taxon>Actinopterygii</taxon>
        <taxon>Neopterygii</taxon>
        <taxon>Teleostei</taxon>
        <taxon>Anguilliformes</taxon>
        <taxon>Congridae</taxon>
        <taxon>Conger</taxon>
    </lineage>
</organism>
<comment type="caution">
    <text evidence="6">The sequence shown here is derived from an EMBL/GenBank/DDBJ whole genome shotgun (WGS) entry which is preliminary data.</text>
</comment>
<feature type="compositionally biased region" description="Basic and acidic residues" evidence="4">
    <location>
        <begin position="727"/>
        <end position="737"/>
    </location>
</feature>
<accession>A0A9Q1DW11</accession>
<dbReference type="InterPro" id="IPR011009">
    <property type="entry name" value="Kinase-like_dom_sf"/>
</dbReference>
<feature type="compositionally biased region" description="Polar residues" evidence="4">
    <location>
        <begin position="627"/>
        <end position="648"/>
    </location>
</feature>
<dbReference type="InterPro" id="IPR004166">
    <property type="entry name" value="a-kinase_dom"/>
</dbReference>